<evidence type="ECO:0000259" key="16">
    <source>
        <dbReference type="Pfam" id="PF04561"/>
    </source>
</evidence>
<protein>
    <recommendedName>
        <fullName evidence="13">DNA-directed RNA polymerase subunit beta</fullName>
        <ecNumber evidence="13">2.7.7.6</ecNumber>
    </recommendedName>
</protein>
<organism evidence="20 21">
    <name type="scientific">Panicum virgatum</name>
    <name type="common">Blackwell switchgrass</name>
    <dbReference type="NCBI Taxonomy" id="38727"/>
    <lineage>
        <taxon>Eukaryota</taxon>
        <taxon>Viridiplantae</taxon>
        <taxon>Streptophyta</taxon>
        <taxon>Embryophyta</taxon>
        <taxon>Tracheophyta</taxon>
        <taxon>Spermatophyta</taxon>
        <taxon>Magnoliopsida</taxon>
        <taxon>Liliopsida</taxon>
        <taxon>Poales</taxon>
        <taxon>Poaceae</taxon>
        <taxon>PACMAD clade</taxon>
        <taxon>Panicoideae</taxon>
        <taxon>Panicodae</taxon>
        <taxon>Paniceae</taxon>
        <taxon>Panicinae</taxon>
        <taxon>Panicum</taxon>
        <taxon>Panicum sect. Hiantes</taxon>
    </lineage>
</organism>
<name>A0A8T0MR69_PANVG</name>
<keyword evidence="3 13" id="KW-0240">DNA-directed RNA polymerase</keyword>
<feature type="domain" description="RNA polymerase Rpb2" evidence="18">
    <location>
        <begin position="456"/>
        <end position="519"/>
    </location>
</feature>
<dbReference type="GO" id="GO:0008270">
    <property type="term" value="F:zinc ion binding"/>
    <property type="evidence" value="ECO:0007669"/>
    <property type="project" value="UniProtKB-KW"/>
</dbReference>
<keyword evidence="7" id="KW-0863">Zinc-finger</keyword>
<dbReference type="GO" id="GO:0003899">
    <property type="term" value="F:DNA-directed RNA polymerase activity"/>
    <property type="evidence" value="ECO:0007669"/>
    <property type="project" value="UniProtKB-EC"/>
</dbReference>
<evidence type="ECO:0000256" key="13">
    <source>
        <dbReference type="RuleBase" id="RU363031"/>
    </source>
</evidence>
<sequence length="1126" mass="126181">MDKATKSASPAGAKEGDYAALRELFRPHVESFDYFLDAGLEEMLTSIRPMEIKDPNSSTILKISLEKGHVLPPMRDGRLGVPLYPQECRQARITYHGEFKLDVCLQCNENGAQVRHTLNFGHLPIMLMSKLCHLRDADPHKLVFHGEESTEMGGYFICGGMERLIRILILQKRNYPMGMVRGSFLKRGAGYTDKAVVIRCVHKDQSSVTIKLYYLQNGSARLGFWLGGREFLLPVGIVLKALIDTSDREIFTSLTCCYSDKYGRGKGVVSTQLIGERAQIILDEVRDLSLLTHMQCLMHIGKYFRSVMEGFEHNDYETVAKAVLKDYVFVHLENNHDKFNLLIFMLQKLYAIVDQTASPDNPDALQFQEALLPGHLITVFLKDRLQDWLRKSKRLIIEEATKNKNFDLSNALEVRKFLTKHTTHVGRAIESMIKIGKVNSQSGLDLPQSDGMTIHAERLNFHRYISHFRSVHRGSAFAKMRTTSVRKLLPESWGFLCPVHTPDGEPCGLLNHMTSTCRISSFYNSEGVVKDFEKIKKSLSAELVRVGMNPVFPKIERSGPPEVLHVHLDGCILGTMSAARIEEAVNFLRKLKFLAHSGIPEDLEVGYVPLSLGGAYPGLYLFTNPARFVRPVKNLFSVPGGEQSIELIGPFEQAFMEIRCPDGGDGGRKEKFPATHEEIHPTAILSVVANLTPWSDHNQSPRNMYQCQMAKQTMGFCGQALKFRTDVKAFHLQTPQTPIVRTATYSKYCMDEFPSGTNAIVAVLAYTGYDMEDAMILNKSAVDRGMFRGHIYQTECIDLSKKNRENVPEIFAKSVLSRDTNTAIDSDGLPRLGQANIRLRRVRNPIIGDKFSSRHGQKGVCSQLWPDIDMPFSANTGMRPDLIINPHAFPSRMTIAMLLESMAAKAGSLHGKFIDATPFSSSVKKEGKDSHKPDSIVNELGPMLASYGFNYHGTEVLYSGFFGTEMECAIFIGPVYYQRLRHMVSDKFQVRTTGRIDQVTKQPIGGRKHGGGIRFGEMERDALLAHGSSYLLHDRLHSCSDYHIADVCSFCGSLLTATAIKSDTQKKAKREMLGVSTVRPAKNLVCHACKTSKGMETVAMPYVFRYLAAELAAMNIKLELRLSNKS</sequence>
<dbReference type="GO" id="GO:0032549">
    <property type="term" value="F:ribonucleoside binding"/>
    <property type="evidence" value="ECO:0007669"/>
    <property type="project" value="InterPro"/>
</dbReference>
<evidence type="ECO:0000259" key="18">
    <source>
        <dbReference type="Pfam" id="PF04565"/>
    </source>
</evidence>
<evidence type="ECO:0000256" key="7">
    <source>
        <dbReference type="ARBA" id="ARBA00022771"/>
    </source>
</evidence>
<dbReference type="InterPro" id="IPR009674">
    <property type="entry name" value="Rpa2_dom_4"/>
</dbReference>
<dbReference type="InterPro" id="IPR007120">
    <property type="entry name" value="DNA-dir_RNAP_su2_dom"/>
</dbReference>
<evidence type="ECO:0000256" key="1">
    <source>
        <dbReference type="ARBA" id="ARBA00004123"/>
    </source>
</evidence>
<dbReference type="GO" id="GO:0003677">
    <property type="term" value="F:DNA binding"/>
    <property type="evidence" value="ECO:0007669"/>
    <property type="project" value="InterPro"/>
</dbReference>
<dbReference type="Pfam" id="PF00562">
    <property type="entry name" value="RNA_pol_Rpb2_6"/>
    <property type="match status" value="2"/>
</dbReference>
<dbReference type="InterPro" id="IPR015712">
    <property type="entry name" value="DNA-dir_RNA_pol_su2"/>
</dbReference>
<dbReference type="FunFam" id="3.90.1800.10:FF:000004">
    <property type="entry name" value="DNA-directed RNA polymerase subunit beta"/>
    <property type="match status" value="1"/>
</dbReference>
<dbReference type="Gene3D" id="3.90.1110.10">
    <property type="entry name" value="RNA polymerase Rpb2, domain 2"/>
    <property type="match status" value="1"/>
</dbReference>
<dbReference type="GO" id="GO:0009561">
    <property type="term" value="P:megagametogenesis"/>
    <property type="evidence" value="ECO:0007669"/>
    <property type="project" value="UniProtKB-ARBA"/>
</dbReference>
<dbReference type="Gene3D" id="3.90.1800.10">
    <property type="entry name" value="RNA polymerase alpha subunit dimerisation domain"/>
    <property type="match status" value="1"/>
</dbReference>
<keyword evidence="8" id="KW-0862">Zinc</keyword>
<feature type="domain" description="DNA-directed RNA polymerase I subunit RPA2" evidence="19">
    <location>
        <begin position="573"/>
        <end position="630"/>
    </location>
</feature>
<dbReference type="InterPro" id="IPR007121">
    <property type="entry name" value="RNA_pol_bsu_CS"/>
</dbReference>
<evidence type="ECO:0000259" key="14">
    <source>
        <dbReference type="Pfam" id="PF00562"/>
    </source>
</evidence>
<dbReference type="EMBL" id="CM029054">
    <property type="protein sequence ID" value="KAG2537246.1"/>
    <property type="molecule type" value="Genomic_DNA"/>
</dbReference>
<keyword evidence="21" id="KW-1185">Reference proteome</keyword>
<dbReference type="InterPro" id="IPR014724">
    <property type="entry name" value="RNA_pol_RPB2_OB-fold"/>
</dbReference>
<keyword evidence="5 13" id="KW-0548">Nucleotidyltransferase</keyword>
<comment type="similarity">
    <text evidence="2 12">Belongs to the RNA polymerase beta chain family.</text>
</comment>
<dbReference type="InterPro" id="IPR007644">
    <property type="entry name" value="RNA_pol_bsu_protrusion"/>
</dbReference>
<dbReference type="InterPro" id="IPR007642">
    <property type="entry name" value="RNA_pol_Rpb2_2"/>
</dbReference>
<dbReference type="InterPro" id="IPR007645">
    <property type="entry name" value="RNA_pol_Rpb2_3"/>
</dbReference>
<evidence type="ECO:0000256" key="6">
    <source>
        <dbReference type="ARBA" id="ARBA00022723"/>
    </source>
</evidence>
<evidence type="ECO:0000313" key="20">
    <source>
        <dbReference type="EMBL" id="KAG2537246.1"/>
    </source>
</evidence>
<dbReference type="GO" id="GO:0000428">
    <property type="term" value="C:DNA-directed RNA polymerase complex"/>
    <property type="evidence" value="ECO:0007669"/>
    <property type="project" value="UniProtKB-KW"/>
</dbReference>
<comment type="catalytic activity">
    <reaction evidence="11 13">
        <text>RNA(n) + a ribonucleoside 5'-triphosphate = RNA(n+1) + diphosphate</text>
        <dbReference type="Rhea" id="RHEA:21248"/>
        <dbReference type="Rhea" id="RHEA-COMP:14527"/>
        <dbReference type="Rhea" id="RHEA-COMP:17342"/>
        <dbReference type="ChEBI" id="CHEBI:33019"/>
        <dbReference type="ChEBI" id="CHEBI:61557"/>
        <dbReference type="ChEBI" id="CHEBI:140395"/>
        <dbReference type="EC" id="2.7.7.6"/>
    </reaction>
</comment>
<dbReference type="Pfam" id="PF04561">
    <property type="entry name" value="RNA_pol_Rpb2_2"/>
    <property type="match status" value="1"/>
</dbReference>
<feature type="domain" description="RNA polymerase beta subunit protrusion" evidence="17">
    <location>
        <begin position="24"/>
        <end position="414"/>
    </location>
</feature>
<dbReference type="FunFam" id="2.40.270.10:FF:000011">
    <property type="entry name" value="DNA-directed RNA polymerase subunit beta"/>
    <property type="match status" value="1"/>
</dbReference>
<dbReference type="FunFam" id="2.40.270.10:FF:000006">
    <property type="entry name" value="DNA-directed RNA polymerase subunit beta"/>
    <property type="match status" value="1"/>
</dbReference>
<evidence type="ECO:0000259" key="15">
    <source>
        <dbReference type="Pfam" id="PF04560"/>
    </source>
</evidence>
<evidence type="ECO:0000259" key="19">
    <source>
        <dbReference type="Pfam" id="PF06883"/>
    </source>
</evidence>
<proteinExistence type="inferred from homology"/>
<dbReference type="Gene3D" id="2.40.270.10">
    <property type="entry name" value="DNA-directed RNA polymerase, subunit 2, domain 6"/>
    <property type="match status" value="2"/>
</dbReference>
<dbReference type="Proteomes" id="UP000823388">
    <property type="component" value="Chromosome 9N"/>
</dbReference>
<evidence type="ECO:0000256" key="11">
    <source>
        <dbReference type="ARBA" id="ARBA00048552"/>
    </source>
</evidence>
<dbReference type="GO" id="GO:0005634">
    <property type="term" value="C:nucleus"/>
    <property type="evidence" value="ECO:0007669"/>
    <property type="project" value="UniProtKB-SubCell"/>
</dbReference>
<accession>A0A8T0MR69</accession>
<feature type="domain" description="DNA-directed RNA polymerase subunit 2 hybrid-binding" evidence="14">
    <location>
        <begin position="688"/>
        <end position="834"/>
    </location>
</feature>
<dbReference type="FunFam" id="3.90.1110.10:FF:000007">
    <property type="entry name" value="DNA-directed RNA polymerase subunit beta"/>
    <property type="match status" value="1"/>
</dbReference>
<evidence type="ECO:0000313" key="21">
    <source>
        <dbReference type="Proteomes" id="UP000823388"/>
    </source>
</evidence>
<feature type="domain" description="RNA polymerase Rpb2" evidence="15">
    <location>
        <begin position="1011"/>
        <end position="1121"/>
    </location>
</feature>
<dbReference type="EC" id="2.7.7.6" evidence="13"/>
<gene>
    <name evidence="20" type="ORF">PVAP13_9NG147800</name>
</gene>
<evidence type="ECO:0000256" key="5">
    <source>
        <dbReference type="ARBA" id="ARBA00022695"/>
    </source>
</evidence>
<dbReference type="Gene3D" id="3.90.1100.10">
    <property type="match status" value="1"/>
</dbReference>
<dbReference type="GO" id="GO:0006351">
    <property type="term" value="P:DNA-templated transcription"/>
    <property type="evidence" value="ECO:0007669"/>
    <property type="project" value="InterPro"/>
</dbReference>
<dbReference type="Pfam" id="PF04560">
    <property type="entry name" value="RNA_pol_Rpb2_7"/>
    <property type="match status" value="1"/>
</dbReference>
<keyword evidence="4 13" id="KW-0808">Transferase</keyword>
<evidence type="ECO:0000256" key="8">
    <source>
        <dbReference type="ARBA" id="ARBA00022833"/>
    </source>
</evidence>
<dbReference type="FunFam" id="3.90.1100.10:FF:000008">
    <property type="entry name" value="DNA-directed RNA polymerase subunit beta"/>
    <property type="match status" value="1"/>
</dbReference>
<dbReference type="Pfam" id="PF04563">
    <property type="entry name" value="RNA_pol_Rpb2_1"/>
    <property type="match status" value="1"/>
</dbReference>
<dbReference type="Gene3D" id="3.90.1070.20">
    <property type="match status" value="1"/>
</dbReference>
<evidence type="ECO:0000256" key="4">
    <source>
        <dbReference type="ARBA" id="ARBA00022679"/>
    </source>
</evidence>
<reference evidence="20" key="1">
    <citation type="submission" date="2020-05" db="EMBL/GenBank/DDBJ databases">
        <title>WGS assembly of Panicum virgatum.</title>
        <authorList>
            <person name="Lovell J.T."/>
            <person name="Jenkins J."/>
            <person name="Shu S."/>
            <person name="Juenger T.E."/>
            <person name="Schmutz J."/>
        </authorList>
    </citation>
    <scope>NUCLEOTIDE SEQUENCE</scope>
    <source>
        <strain evidence="20">AP13</strain>
    </source>
</reference>
<keyword evidence="9 13" id="KW-0804">Transcription</keyword>
<comment type="subcellular location">
    <subcellularLocation>
        <location evidence="1">Nucleus</location>
    </subcellularLocation>
</comment>
<keyword evidence="6" id="KW-0479">Metal-binding</keyword>
<feature type="domain" description="RNA polymerase Rpb2" evidence="16">
    <location>
        <begin position="198"/>
        <end position="366"/>
    </location>
</feature>
<dbReference type="PROSITE" id="PS01166">
    <property type="entry name" value="RNA_POL_BETA"/>
    <property type="match status" value="1"/>
</dbReference>
<dbReference type="CDD" id="cd00653">
    <property type="entry name" value="RNA_pol_B_RPB2"/>
    <property type="match status" value="1"/>
</dbReference>
<evidence type="ECO:0000256" key="12">
    <source>
        <dbReference type="RuleBase" id="RU000434"/>
    </source>
</evidence>
<evidence type="ECO:0000256" key="9">
    <source>
        <dbReference type="ARBA" id="ARBA00023163"/>
    </source>
</evidence>
<dbReference type="Gene3D" id="2.40.50.150">
    <property type="match status" value="1"/>
</dbReference>
<dbReference type="InterPro" id="IPR037033">
    <property type="entry name" value="DNA-dir_RNAP_su2_hyb_sf"/>
</dbReference>
<dbReference type="SUPFAM" id="SSF64484">
    <property type="entry name" value="beta and beta-prime subunits of DNA dependent RNA-polymerase"/>
    <property type="match status" value="1"/>
</dbReference>
<evidence type="ECO:0000256" key="2">
    <source>
        <dbReference type="ARBA" id="ARBA00006835"/>
    </source>
</evidence>
<evidence type="ECO:0000256" key="10">
    <source>
        <dbReference type="ARBA" id="ARBA00023242"/>
    </source>
</evidence>
<evidence type="ECO:0000259" key="17">
    <source>
        <dbReference type="Pfam" id="PF04563"/>
    </source>
</evidence>
<keyword evidence="10" id="KW-0539">Nucleus</keyword>
<dbReference type="PANTHER" id="PTHR20856">
    <property type="entry name" value="DNA-DIRECTED RNA POLYMERASE I SUBUNIT 2"/>
    <property type="match status" value="1"/>
</dbReference>
<dbReference type="InterPro" id="IPR007641">
    <property type="entry name" value="RNA_pol_Rpb2_7"/>
</dbReference>
<dbReference type="Pfam" id="PF06883">
    <property type="entry name" value="RNA_pol_Rpa2_4"/>
    <property type="match status" value="1"/>
</dbReference>
<dbReference type="AlphaFoldDB" id="A0A8T0MR69"/>
<comment type="caution">
    <text evidence="20">The sequence shown here is derived from an EMBL/GenBank/DDBJ whole genome shotgun (WGS) entry which is preliminary data.</text>
</comment>
<dbReference type="Pfam" id="PF04565">
    <property type="entry name" value="RNA_pol_Rpb2_3"/>
    <property type="match status" value="1"/>
</dbReference>
<comment type="function">
    <text evidence="13">DNA-dependent RNA polymerase catalyzes the transcription of DNA into RNA using the four ribonucleoside triphosphates as substrates.</text>
</comment>
<dbReference type="InterPro" id="IPR037034">
    <property type="entry name" value="RNA_pol_Rpb2_2_sf"/>
</dbReference>
<evidence type="ECO:0000256" key="3">
    <source>
        <dbReference type="ARBA" id="ARBA00022478"/>
    </source>
</evidence>
<feature type="domain" description="DNA-directed RNA polymerase subunit 2 hybrid-binding" evidence="14">
    <location>
        <begin position="836"/>
        <end position="1008"/>
    </location>
</feature>